<dbReference type="GO" id="GO:0008696">
    <property type="term" value="F:4-amino-4-deoxychorismate lyase activity"/>
    <property type="evidence" value="ECO:0007669"/>
    <property type="project" value="TreeGrafter"/>
</dbReference>
<organism evidence="3 4">
    <name type="scientific">Acidomonas methanolica NBRC 104435</name>
    <dbReference type="NCBI Taxonomy" id="1231351"/>
    <lineage>
        <taxon>Bacteria</taxon>
        <taxon>Pseudomonadati</taxon>
        <taxon>Pseudomonadota</taxon>
        <taxon>Alphaproteobacteria</taxon>
        <taxon>Acetobacterales</taxon>
        <taxon>Acetobacteraceae</taxon>
        <taxon>Acidomonas</taxon>
    </lineage>
</organism>
<dbReference type="InterPro" id="IPR050571">
    <property type="entry name" value="Class-IV_PLP-Dep_Aminotrnsfr"/>
</dbReference>
<reference evidence="3 4" key="2">
    <citation type="journal article" date="2014" name="FEMS Microbiol. Lett.">
        <title>Draft genomic DNA sequence of the facultatively methylotrophic bacterium Acidomonas methanolica type strain MB58.</title>
        <authorList>
            <person name="Higashiura N."/>
            <person name="Hadano H."/>
            <person name="Hirakawa H."/>
            <person name="Matsutani M."/>
            <person name="Takabe S."/>
            <person name="Matsushita K."/>
            <person name="Azuma Y."/>
        </authorList>
    </citation>
    <scope>NUCLEOTIDE SEQUENCE [LARGE SCALE GENOMIC DNA]</scope>
    <source>
        <strain evidence="3 4">MB58</strain>
    </source>
</reference>
<dbReference type="RefSeq" id="WP_042056544.1">
    <property type="nucleotide sequence ID" value="NZ_BAND01000015.1"/>
</dbReference>
<keyword evidence="4" id="KW-1185">Reference proteome</keyword>
<dbReference type="Proteomes" id="UP000019760">
    <property type="component" value="Unassembled WGS sequence"/>
</dbReference>
<evidence type="ECO:0000313" key="3">
    <source>
        <dbReference type="EMBL" id="GAJ28187.1"/>
    </source>
</evidence>
<sequence>MNPHAVIWLNERLVPRGEACISVSDRGFLFGDGVFETMRVTGGRLPLLDRHLARLAEGCRVLRLPPPDRPALREAVETVVAANALANGAVRLTCSRGPGPRGITPPADPSPTIMIAAYALQPPALPPLRVHVSRQVRDGASVLSRIKTTNYLPSIMARFEATDAGADEALLRNPAGRIASASIGALIVLAGDHLVTPFVDEGAMESISRALLLEQGLASEGLVFPDFNDIRAAWVVSALSVRPIGSVGRVPLAVDKSWTERIRACIHPHPEG</sequence>
<dbReference type="PANTHER" id="PTHR42743">
    <property type="entry name" value="AMINO-ACID AMINOTRANSFERASE"/>
    <property type="match status" value="1"/>
</dbReference>
<dbReference type="EMBL" id="BAND01000015">
    <property type="protein sequence ID" value="GAJ28187.1"/>
    <property type="molecule type" value="Genomic_DNA"/>
</dbReference>
<name>A0A023D233_ACIMT</name>
<dbReference type="Gene3D" id="3.20.10.10">
    <property type="entry name" value="D-amino Acid Aminotransferase, subunit A, domain 2"/>
    <property type="match status" value="1"/>
</dbReference>
<dbReference type="Pfam" id="PF01063">
    <property type="entry name" value="Aminotran_4"/>
    <property type="match status" value="1"/>
</dbReference>
<dbReference type="GO" id="GO:0008483">
    <property type="term" value="F:transaminase activity"/>
    <property type="evidence" value="ECO:0007669"/>
    <property type="project" value="UniProtKB-KW"/>
</dbReference>
<dbReference type="GO" id="GO:0008153">
    <property type="term" value="P:4-aminobenzoate biosynthetic process"/>
    <property type="evidence" value="ECO:0007669"/>
    <property type="project" value="TreeGrafter"/>
</dbReference>
<gene>
    <name evidence="3" type="ORF">Amme_015_054</name>
</gene>
<keyword evidence="3" id="KW-0032">Aminotransferase</keyword>
<keyword evidence="3" id="KW-0808">Transferase</keyword>
<dbReference type="InterPro" id="IPR001544">
    <property type="entry name" value="Aminotrans_IV"/>
</dbReference>
<protein>
    <recommendedName>
        <fullName evidence="2">Probable branched-chain-amino-acid aminotransferase</fullName>
    </recommendedName>
</protein>
<evidence type="ECO:0000256" key="1">
    <source>
        <dbReference type="ARBA" id="ARBA00009320"/>
    </source>
</evidence>
<reference evidence="4" key="1">
    <citation type="journal article" date="2014" name="FEMS Microbiol. Lett.">
        <title>Draft Genomic DNA Sequence of the Facultatively Methylotrophic Bacterium Acidomonas methanolica type strain MB58.</title>
        <authorList>
            <person name="Higashiura N."/>
            <person name="Hadano H."/>
            <person name="Hirakawa H."/>
            <person name="Matsutani M."/>
            <person name="Takabe S."/>
            <person name="Matsushita K."/>
            <person name="Azuma Y."/>
        </authorList>
    </citation>
    <scope>NUCLEOTIDE SEQUENCE [LARGE SCALE GENOMIC DNA]</scope>
    <source>
        <strain evidence="4">MB58</strain>
    </source>
</reference>
<dbReference type="GO" id="GO:0005829">
    <property type="term" value="C:cytosol"/>
    <property type="evidence" value="ECO:0007669"/>
    <property type="project" value="TreeGrafter"/>
</dbReference>
<evidence type="ECO:0000313" key="4">
    <source>
        <dbReference type="Proteomes" id="UP000019760"/>
    </source>
</evidence>
<dbReference type="Gene3D" id="3.30.470.10">
    <property type="match status" value="1"/>
</dbReference>
<accession>A0A023D233</accession>
<comment type="similarity">
    <text evidence="1">Belongs to the class-IV pyridoxal-phosphate-dependent aminotransferase family.</text>
</comment>
<dbReference type="InterPro" id="IPR043131">
    <property type="entry name" value="BCAT-like_N"/>
</dbReference>
<dbReference type="InterPro" id="IPR036038">
    <property type="entry name" value="Aminotransferase-like"/>
</dbReference>
<evidence type="ECO:0000256" key="2">
    <source>
        <dbReference type="ARBA" id="ARBA00014472"/>
    </source>
</evidence>
<dbReference type="SUPFAM" id="SSF56752">
    <property type="entry name" value="D-aminoacid aminotransferase-like PLP-dependent enzymes"/>
    <property type="match status" value="1"/>
</dbReference>
<dbReference type="PANTHER" id="PTHR42743:SF2">
    <property type="entry name" value="AMINODEOXYCHORISMATE LYASE"/>
    <property type="match status" value="1"/>
</dbReference>
<dbReference type="AlphaFoldDB" id="A0A023D233"/>
<dbReference type="InterPro" id="IPR043132">
    <property type="entry name" value="BCAT-like_C"/>
</dbReference>
<proteinExistence type="inferred from homology"/>
<dbReference type="OrthoDB" id="9805628at2"/>
<comment type="caution">
    <text evidence="3">The sequence shown here is derived from an EMBL/GenBank/DDBJ whole genome shotgun (WGS) entry which is preliminary data.</text>
</comment>